<reference evidence="2 3" key="1">
    <citation type="submission" date="2019-05" db="EMBL/GenBank/DDBJ databases">
        <title>Another draft genome of Portunus trituberculatus and its Hox gene families provides insights of decapod evolution.</title>
        <authorList>
            <person name="Jeong J.-H."/>
            <person name="Song I."/>
            <person name="Kim S."/>
            <person name="Choi T."/>
            <person name="Kim D."/>
            <person name="Ryu S."/>
            <person name="Kim W."/>
        </authorList>
    </citation>
    <scope>NUCLEOTIDE SEQUENCE [LARGE SCALE GENOMIC DNA]</scope>
    <source>
        <tissue evidence="2">Muscle</tissue>
    </source>
</reference>
<dbReference type="InterPro" id="IPR039477">
    <property type="entry name" value="ILEI/PANDER_dom"/>
</dbReference>
<organism evidence="2 3">
    <name type="scientific">Portunus trituberculatus</name>
    <name type="common">Swimming crab</name>
    <name type="synonym">Neptunus trituberculatus</name>
    <dbReference type="NCBI Taxonomy" id="210409"/>
    <lineage>
        <taxon>Eukaryota</taxon>
        <taxon>Metazoa</taxon>
        <taxon>Ecdysozoa</taxon>
        <taxon>Arthropoda</taxon>
        <taxon>Crustacea</taxon>
        <taxon>Multicrustacea</taxon>
        <taxon>Malacostraca</taxon>
        <taxon>Eumalacostraca</taxon>
        <taxon>Eucarida</taxon>
        <taxon>Decapoda</taxon>
        <taxon>Pleocyemata</taxon>
        <taxon>Brachyura</taxon>
        <taxon>Eubrachyura</taxon>
        <taxon>Portunoidea</taxon>
        <taxon>Portunidae</taxon>
        <taxon>Portuninae</taxon>
        <taxon>Portunus</taxon>
    </lineage>
</organism>
<keyword evidence="2" id="KW-0808">Transferase</keyword>
<name>A0A5B7I4F8_PORTR</name>
<dbReference type="PANTHER" id="PTHR46396:SF2">
    <property type="entry name" value="ILEI_PANDER DOMAIN-CONTAINING PROTEIN"/>
    <property type="match status" value="1"/>
</dbReference>
<feature type="domain" description="ILEI/PANDER" evidence="1">
    <location>
        <begin position="13"/>
        <end position="87"/>
    </location>
</feature>
<dbReference type="GO" id="GO:0047223">
    <property type="term" value="F:beta-1,3-galactosyl-O-glycosyl-glycoprotein beta-1,3-N-acetylglucosaminyltransferase activity"/>
    <property type="evidence" value="ECO:0007669"/>
    <property type="project" value="TreeGrafter"/>
</dbReference>
<sequence length="97" mass="10823">MVMADVKFMKRGGLYLVVLNPATSAVMHVSRHRTFEHSGDHELLKILEDVQPGRILVLAAMHEGFMQMSDLTVNCLRRLGSKAILDMTMGDRCGLLP</sequence>
<dbReference type="GO" id="GO:0000139">
    <property type="term" value="C:Golgi membrane"/>
    <property type="evidence" value="ECO:0007669"/>
    <property type="project" value="TreeGrafter"/>
</dbReference>
<gene>
    <name evidence="2" type="primary">Pomgnt1_2</name>
    <name evidence="2" type="ORF">E2C01_071269</name>
</gene>
<dbReference type="AlphaFoldDB" id="A0A5B7I4F8"/>
<keyword evidence="2" id="KW-0328">Glycosyltransferase</keyword>
<dbReference type="Pfam" id="PF15711">
    <property type="entry name" value="ILEI"/>
    <property type="match status" value="1"/>
</dbReference>
<protein>
    <submittedName>
        <fullName evidence="2">Protein O-linked-mannose beta-1,2-N-acetylglucosaminyltransferase 1</fullName>
    </submittedName>
</protein>
<keyword evidence="3" id="KW-1185">Reference proteome</keyword>
<evidence type="ECO:0000313" key="3">
    <source>
        <dbReference type="Proteomes" id="UP000324222"/>
    </source>
</evidence>
<evidence type="ECO:0000259" key="1">
    <source>
        <dbReference type="Pfam" id="PF15711"/>
    </source>
</evidence>
<dbReference type="Proteomes" id="UP000324222">
    <property type="component" value="Unassembled WGS sequence"/>
</dbReference>
<evidence type="ECO:0000313" key="2">
    <source>
        <dbReference type="EMBL" id="MPC76836.1"/>
    </source>
</evidence>
<proteinExistence type="predicted"/>
<comment type="caution">
    <text evidence="2">The sequence shown here is derived from an EMBL/GenBank/DDBJ whole genome shotgun (WGS) entry which is preliminary data.</text>
</comment>
<dbReference type="EMBL" id="VSRR010044338">
    <property type="protein sequence ID" value="MPC76836.1"/>
    <property type="molecule type" value="Genomic_DNA"/>
</dbReference>
<dbReference type="PANTHER" id="PTHR46396">
    <property type="entry name" value="PROTEIN O-LINKED-MANNOSE BETA-1,2-N-ACETYLGLUCOSAMINYLTRANSFERASE 1"/>
    <property type="match status" value="1"/>
</dbReference>
<dbReference type="GO" id="GO:0016266">
    <property type="term" value="P:protein O-linked glycosylation via N-acetyl-galactosamine"/>
    <property type="evidence" value="ECO:0007669"/>
    <property type="project" value="TreeGrafter"/>
</dbReference>
<dbReference type="InterPro" id="IPR052463">
    <property type="entry name" value="O-linked_mannose_GnT"/>
</dbReference>
<accession>A0A5B7I4F8</accession>